<keyword evidence="3" id="KW-1003">Cell membrane</keyword>
<dbReference type="RefSeq" id="WP_013595415.1">
    <property type="nucleotide sequence ID" value="NC_015138.1"/>
</dbReference>
<feature type="transmembrane region" description="Helical" evidence="7">
    <location>
        <begin position="91"/>
        <end position="110"/>
    </location>
</feature>
<dbReference type="GeneID" id="34238447"/>
<feature type="transmembrane region" description="Helical" evidence="7">
    <location>
        <begin position="187"/>
        <end position="205"/>
    </location>
</feature>
<dbReference type="GO" id="GO:0005886">
    <property type="term" value="C:plasma membrane"/>
    <property type="evidence" value="ECO:0007669"/>
    <property type="project" value="UniProtKB-SubCell"/>
</dbReference>
<keyword evidence="9" id="KW-1185">Reference proteome</keyword>
<name>F0Q6H8_PARA1</name>
<evidence type="ECO:0000256" key="4">
    <source>
        <dbReference type="ARBA" id="ARBA00022692"/>
    </source>
</evidence>
<keyword evidence="4 7" id="KW-0812">Transmembrane</keyword>
<comment type="similarity">
    <text evidence="2">Belongs to the DoxX family.</text>
</comment>
<evidence type="ECO:0000256" key="3">
    <source>
        <dbReference type="ARBA" id="ARBA00022475"/>
    </source>
</evidence>
<dbReference type="KEGG" id="aaa:Acav_3022"/>
<dbReference type="PANTHER" id="PTHR33452:SF1">
    <property type="entry name" value="INNER MEMBRANE PROTEIN YPHA-RELATED"/>
    <property type="match status" value="1"/>
</dbReference>
<gene>
    <name evidence="8" type="ordered locus">Acav_3022</name>
</gene>
<keyword evidence="6 7" id="KW-0472">Membrane</keyword>
<comment type="subcellular location">
    <subcellularLocation>
        <location evidence="1">Cell membrane</location>
        <topology evidence="1">Multi-pass membrane protein</topology>
    </subcellularLocation>
</comment>
<dbReference type="InterPro" id="IPR032808">
    <property type="entry name" value="DoxX"/>
</dbReference>
<dbReference type="PANTHER" id="PTHR33452">
    <property type="entry name" value="OXIDOREDUCTASE CATD-RELATED"/>
    <property type="match status" value="1"/>
</dbReference>
<evidence type="ECO:0000313" key="9">
    <source>
        <dbReference type="Proteomes" id="UP000002482"/>
    </source>
</evidence>
<dbReference type="InterPro" id="IPR051907">
    <property type="entry name" value="DoxX-like_oxidoreductase"/>
</dbReference>
<dbReference type="EMBL" id="CP002521">
    <property type="protein sequence ID" value="ADX46924.1"/>
    <property type="molecule type" value="Genomic_DNA"/>
</dbReference>
<proteinExistence type="inferred from homology"/>
<evidence type="ECO:0000313" key="8">
    <source>
        <dbReference type="EMBL" id="ADX46924.1"/>
    </source>
</evidence>
<evidence type="ECO:0000256" key="6">
    <source>
        <dbReference type="ARBA" id="ARBA00023136"/>
    </source>
</evidence>
<evidence type="ECO:0000256" key="2">
    <source>
        <dbReference type="ARBA" id="ARBA00006679"/>
    </source>
</evidence>
<dbReference type="AlphaFoldDB" id="F0Q6H8"/>
<protein>
    <submittedName>
        <fullName evidence="8">DoxX family protein</fullName>
    </submittedName>
</protein>
<sequence length="213" mass="23339">MQQHANGHGDSSSNAFTGHLLMRNPFDFSVSRDRLVIPALAGIYEKFAQPAGWLLLRLAVGGWLVHEGWPKILAPMGQVQFVEMIGFHPGWLFSPLLAVMQVVGGIALVLGLLTRPFALANAVMLFVTVWFHFHYPYNAEPLLSSAGLEAIRAHPEFLTANGSKRLMDAGIAFTDLLQGKAVQLSSIWAFGCLFFAAFGGGLWSVDRLLKKSF</sequence>
<dbReference type="Pfam" id="PF07681">
    <property type="entry name" value="DoxX"/>
    <property type="match status" value="1"/>
</dbReference>
<evidence type="ECO:0000256" key="1">
    <source>
        <dbReference type="ARBA" id="ARBA00004651"/>
    </source>
</evidence>
<reference evidence="8" key="1">
    <citation type="submission" date="2011-02" db="EMBL/GenBank/DDBJ databases">
        <title>Complete sequence of Acidovorax avenae subsp. avenae ATCC 19860.</title>
        <authorList>
            <consortium name="US DOE Joint Genome Institute"/>
            <person name="Lucas S."/>
            <person name="Copeland A."/>
            <person name="Lapidus A."/>
            <person name="Cheng J.-F."/>
            <person name="Goodwin L."/>
            <person name="Pitluck S."/>
            <person name="Chertkov O."/>
            <person name="Held B."/>
            <person name="Detter J.C."/>
            <person name="Han C."/>
            <person name="Tapia R."/>
            <person name="Land M."/>
            <person name="Hauser L."/>
            <person name="Kyrpides N."/>
            <person name="Ivanova N."/>
            <person name="Ovchinnikova G."/>
            <person name="Pagani I."/>
            <person name="Gordon S."/>
            <person name="Woyke T."/>
        </authorList>
    </citation>
    <scope>NUCLEOTIDE SEQUENCE</scope>
    <source>
        <strain evidence="8">ATCC 19860</strain>
    </source>
</reference>
<accession>F0Q6H8</accession>
<evidence type="ECO:0000256" key="5">
    <source>
        <dbReference type="ARBA" id="ARBA00022989"/>
    </source>
</evidence>
<dbReference type="HOGENOM" id="CLU_1419960_0_0_4"/>
<dbReference type="Proteomes" id="UP000002482">
    <property type="component" value="Chromosome"/>
</dbReference>
<keyword evidence="5 7" id="KW-1133">Transmembrane helix</keyword>
<organism evidence="8 9">
    <name type="scientific">Paracidovorax avenae (strain ATCC 19860 / DSM 7227 / CCUG 15838 / JCM 20985 / LMG 2117 / NCPPB 1011)</name>
    <name type="common">Acidovorax avenae</name>
    <dbReference type="NCBI Taxonomy" id="643561"/>
    <lineage>
        <taxon>Bacteria</taxon>
        <taxon>Pseudomonadati</taxon>
        <taxon>Pseudomonadota</taxon>
        <taxon>Betaproteobacteria</taxon>
        <taxon>Burkholderiales</taxon>
        <taxon>Comamonadaceae</taxon>
        <taxon>Paracidovorax</taxon>
    </lineage>
</organism>
<feature type="transmembrane region" description="Helical" evidence="7">
    <location>
        <begin position="117"/>
        <end position="135"/>
    </location>
</feature>
<evidence type="ECO:0000256" key="7">
    <source>
        <dbReference type="SAM" id="Phobius"/>
    </source>
</evidence>